<evidence type="ECO:0000313" key="2">
    <source>
        <dbReference type="Proteomes" id="UP001177021"/>
    </source>
</evidence>
<organism evidence="1 2">
    <name type="scientific">Trifolium pratense</name>
    <name type="common">Red clover</name>
    <dbReference type="NCBI Taxonomy" id="57577"/>
    <lineage>
        <taxon>Eukaryota</taxon>
        <taxon>Viridiplantae</taxon>
        <taxon>Streptophyta</taxon>
        <taxon>Embryophyta</taxon>
        <taxon>Tracheophyta</taxon>
        <taxon>Spermatophyta</taxon>
        <taxon>Magnoliopsida</taxon>
        <taxon>eudicotyledons</taxon>
        <taxon>Gunneridae</taxon>
        <taxon>Pentapetalae</taxon>
        <taxon>rosids</taxon>
        <taxon>fabids</taxon>
        <taxon>Fabales</taxon>
        <taxon>Fabaceae</taxon>
        <taxon>Papilionoideae</taxon>
        <taxon>50 kb inversion clade</taxon>
        <taxon>NPAAA clade</taxon>
        <taxon>Hologalegina</taxon>
        <taxon>IRL clade</taxon>
        <taxon>Trifolieae</taxon>
        <taxon>Trifolium</taxon>
    </lineage>
</organism>
<keyword evidence="2" id="KW-1185">Reference proteome</keyword>
<dbReference type="Proteomes" id="UP001177021">
    <property type="component" value="Unassembled WGS sequence"/>
</dbReference>
<proteinExistence type="predicted"/>
<comment type="caution">
    <text evidence="1">The sequence shown here is derived from an EMBL/GenBank/DDBJ whole genome shotgun (WGS) entry which is preliminary data.</text>
</comment>
<name>A0ACB0L709_TRIPR</name>
<dbReference type="EMBL" id="CASHSV030000513">
    <property type="protein sequence ID" value="CAJ2665175.1"/>
    <property type="molecule type" value="Genomic_DNA"/>
</dbReference>
<sequence length="616" mass="70663">MGTNILLQIDTNWLVPLAHHAFPYKIEGRFAARKCVPTLTRRSCRECEFVIHYDDDKTRRSSNWQRRHCGSGMGETVSEWELQEGRMAVSTFLQQMGVSVEESESIASNSPAYLNMLVEGVRDLEQLSSSSSSSSMLDGNGVFNLNFNYRDKILHIAALKGDKGKLAYLESLGFTLSSSMNVARYISSSAHNNTLPSLINKVTSIKQLLFLPTHSTHDDHYQFLIKNIRLIMCHLSISLDEDMQHTFSFFEKVQAKRGGLNILASQDAAFRCFIESFPRILLLSLNNHISPILDFFQNIGIPADRIPNIILAFPPILLWNVRLLQTRVLALNQIDGVDKDYAKLMLKYPWVLSTSIQENYKEVLFFLYSVKVPKTWIDHAIKRQPQLLGCSTSKLKLMVDQFAELGVQKKKLYRVITRSPQLLLQKPEHFQQVVLFFENMGFDEENIGKILARCPEIFASSISKTLQRKIEFLSRIGVSKAYIPVVIRKYPKLLVSDIDKTLPQRIVYFIKLGLSEKDIAFMVSKFSPILGYSIKEKDVLRPKIEFLVNTMKRPVKEVVSYPRYFSYSLEKKIKPRYWVLKGRNIECSLKDMLGKNDEEFAAEFMGVGRNSAHDRL</sequence>
<evidence type="ECO:0000313" key="1">
    <source>
        <dbReference type="EMBL" id="CAJ2665175.1"/>
    </source>
</evidence>
<accession>A0ACB0L709</accession>
<gene>
    <name evidence="1" type="ORF">MILVUS5_LOCUS30212</name>
</gene>
<reference evidence="1" key="1">
    <citation type="submission" date="2023-10" db="EMBL/GenBank/DDBJ databases">
        <authorList>
            <person name="Rodriguez Cubillos JULIANA M."/>
            <person name="De Vega J."/>
        </authorList>
    </citation>
    <scope>NUCLEOTIDE SEQUENCE</scope>
</reference>
<protein>
    <submittedName>
        <fullName evidence="1">Uncharacterized protein</fullName>
    </submittedName>
</protein>